<keyword evidence="4" id="KW-0375">Hydrogen ion transport</keyword>
<evidence type="ECO:0000256" key="6">
    <source>
        <dbReference type="ARBA" id="ARBA00023078"/>
    </source>
</evidence>
<evidence type="ECO:0000256" key="2">
    <source>
        <dbReference type="ARBA" id="ARBA00007046"/>
    </source>
</evidence>
<dbReference type="Gene3D" id="1.10.520.20">
    <property type="entry name" value="N-terminal domain of the delta subunit of the F1F0-ATP synthase"/>
    <property type="match status" value="1"/>
</dbReference>
<gene>
    <name evidence="10" type="ORF">PGLA1383_LOCUS16062</name>
</gene>
<dbReference type="PRINTS" id="PR00125">
    <property type="entry name" value="ATPASEDELTA"/>
</dbReference>
<keyword evidence="11" id="KW-1185">Reference proteome</keyword>
<protein>
    <submittedName>
        <fullName evidence="10">Uncharacterized protein</fullName>
    </submittedName>
</protein>
<keyword evidence="9" id="KW-0732">Signal</keyword>
<dbReference type="OMA" id="FTITWGF"/>
<evidence type="ECO:0000256" key="7">
    <source>
        <dbReference type="ARBA" id="ARBA00023136"/>
    </source>
</evidence>
<organism evidence="10 11">
    <name type="scientific">Polarella glacialis</name>
    <name type="common">Dinoflagellate</name>
    <dbReference type="NCBI Taxonomy" id="89957"/>
    <lineage>
        <taxon>Eukaryota</taxon>
        <taxon>Sar</taxon>
        <taxon>Alveolata</taxon>
        <taxon>Dinophyceae</taxon>
        <taxon>Suessiales</taxon>
        <taxon>Suessiaceae</taxon>
        <taxon>Polarella</taxon>
    </lineage>
</organism>
<accession>A0A813EFE9</accession>
<dbReference type="GO" id="GO:0016020">
    <property type="term" value="C:membrane"/>
    <property type="evidence" value="ECO:0007669"/>
    <property type="project" value="UniProtKB-SubCell"/>
</dbReference>
<name>A0A813EFE9_POLGL</name>
<comment type="similarity">
    <text evidence="2">Belongs to the ATPase delta chain family.</text>
</comment>
<dbReference type="InterPro" id="IPR026015">
    <property type="entry name" value="ATP_synth_OSCP/delta_N_sf"/>
</dbReference>
<reference evidence="10" key="1">
    <citation type="submission" date="2021-02" db="EMBL/GenBank/DDBJ databases">
        <authorList>
            <person name="Dougan E. K."/>
            <person name="Rhodes N."/>
            <person name="Thang M."/>
            <person name="Chan C."/>
        </authorList>
    </citation>
    <scope>NUCLEOTIDE SEQUENCE</scope>
</reference>
<comment type="caution">
    <text evidence="10">The sequence shown here is derived from an EMBL/GenBank/DDBJ whole genome shotgun (WGS) entry which is preliminary data.</text>
</comment>
<evidence type="ECO:0000256" key="5">
    <source>
        <dbReference type="ARBA" id="ARBA00023065"/>
    </source>
</evidence>
<dbReference type="GO" id="GO:0046933">
    <property type="term" value="F:proton-transporting ATP synthase activity, rotational mechanism"/>
    <property type="evidence" value="ECO:0007669"/>
    <property type="project" value="InterPro"/>
</dbReference>
<dbReference type="PROSITE" id="PS00389">
    <property type="entry name" value="ATPASE_DELTA"/>
    <property type="match status" value="1"/>
</dbReference>
<evidence type="ECO:0000256" key="4">
    <source>
        <dbReference type="ARBA" id="ARBA00022781"/>
    </source>
</evidence>
<keyword evidence="8" id="KW-0066">ATP synthesis</keyword>
<proteinExistence type="inferred from homology"/>
<comment type="subcellular location">
    <subcellularLocation>
        <location evidence="1">Membrane</location>
    </subcellularLocation>
</comment>
<dbReference type="PANTHER" id="PTHR11910">
    <property type="entry name" value="ATP SYNTHASE DELTA CHAIN"/>
    <property type="match status" value="1"/>
</dbReference>
<dbReference type="OrthoDB" id="433087at2759"/>
<feature type="chain" id="PRO_5032789808" evidence="9">
    <location>
        <begin position="23"/>
        <end position="241"/>
    </location>
</feature>
<feature type="signal peptide" evidence="9">
    <location>
        <begin position="1"/>
        <end position="22"/>
    </location>
</feature>
<dbReference type="HAMAP" id="MF_01416">
    <property type="entry name" value="ATP_synth_delta_bact"/>
    <property type="match status" value="1"/>
</dbReference>
<dbReference type="InterPro" id="IPR020781">
    <property type="entry name" value="ATPase_OSCP/d_CS"/>
</dbReference>
<dbReference type="Pfam" id="PF00213">
    <property type="entry name" value="OSCP"/>
    <property type="match status" value="1"/>
</dbReference>
<keyword evidence="7" id="KW-0472">Membrane</keyword>
<keyword evidence="6" id="KW-0793">Thylakoid</keyword>
<dbReference type="NCBIfam" id="TIGR01145">
    <property type="entry name" value="ATP_synt_delta"/>
    <property type="match status" value="1"/>
</dbReference>
<dbReference type="SUPFAM" id="SSF47928">
    <property type="entry name" value="N-terminal domain of the delta subunit of the F1F0-ATP synthase"/>
    <property type="match status" value="1"/>
</dbReference>
<keyword evidence="5" id="KW-0406">Ion transport</keyword>
<dbReference type="Proteomes" id="UP000654075">
    <property type="component" value="Unassembled WGS sequence"/>
</dbReference>
<dbReference type="EMBL" id="CAJNNV010009642">
    <property type="protein sequence ID" value="CAE8597628.1"/>
    <property type="molecule type" value="Genomic_DNA"/>
</dbReference>
<dbReference type="InterPro" id="IPR000711">
    <property type="entry name" value="ATPase_OSCP/dsu"/>
</dbReference>
<evidence type="ECO:0000313" key="11">
    <source>
        <dbReference type="Proteomes" id="UP000654075"/>
    </source>
</evidence>
<keyword evidence="3" id="KW-0813">Transport</keyword>
<evidence type="ECO:0000313" key="10">
    <source>
        <dbReference type="EMBL" id="CAE8597628.1"/>
    </source>
</evidence>
<dbReference type="AlphaFoldDB" id="A0A813EFE9"/>
<evidence type="ECO:0000256" key="8">
    <source>
        <dbReference type="ARBA" id="ARBA00023310"/>
    </source>
</evidence>
<evidence type="ECO:0000256" key="3">
    <source>
        <dbReference type="ARBA" id="ARBA00022448"/>
    </source>
</evidence>
<sequence>MSVLGVIGFLVVVPAFTPAISACSGRRALTQRQATIIQQAADGSMLEAGGPIIVYSKALMDAARAKKETVQVTQDVMAIKSLMGDDEFLEKWVMITNDWDLDTVSLSKKLVETMGNMKSTVVPKFVTFLAKKKRLISLKKIVNQFVTTLYQQQSIAPVTVKSAQRLTEAQQASIKAKMKAKLGVQDIKLIQEVDASLLAGFFLEWGYVDPERLRSPCNAIDLTLKNHLRKSALQQGVMASA</sequence>
<evidence type="ECO:0000256" key="9">
    <source>
        <dbReference type="SAM" id="SignalP"/>
    </source>
</evidence>
<evidence type="ECO:0000256" key="1">
    <source>
        <dbReference type="ARBA" id="ARBA00004370"/>
    </source>
</evidence>